<evidence type="ECO:0000256" key="2">
    <source>
        <dbReference type="SAM" id="MobiDB-lite"/>
    </source>
</evidence>
<dbReference type="PIRSF" id="PIRSF002741">
    <property type="entry name" value="MppA"/>
    <property type="match status" value="1"/>
</dbReference>
<dbReference type="RefSeq" id="WP_368652155.1">
    <property type="nucleotide sequence ID" value="NZ_CP162599.1"/>
</dbReference>
<dbReference type="PANTHER" id="PTHR30290">
    <property type="entry name" value="PERIPLASMIC BINDING COMPONENT OF ABC TRANSPORTER"/>
    <property type="match status" value="1"/>
</dbReference>
<evidence type="ECO:0000256" key="1">
    <source>
        <dbReference type="ARBA" id="ARBA00022729"/>
    </source>
</evidence>
<sequence length="530" mass="59548">MNKRIFVSIFLVMLMVLVIGCSEDNENKESESDNTNEENTSNDNEDQATGGQLNIGISAQPPTLDPHISSATAMSDVTKSMYETLLTLNSEGEIVPQLAESFDVSEDGKTYTFQLRQGVLFHNGKEMKAEDVVASMNRWTKESISVPNFLKAGEFVEVDEYVVELQLPNPSALTLPVLSKDRYYGAIIPKEVVEGADETGITEHIGTGPFQFVEWKQDQYIHQTKFEDYQPVDAPADGMSGKKEALVDDIYFNFVPDSSTQVAGILSGEYDIVLGIPGSYYDQLVNNPDVDTHVKVSGHSVVFFNKNEGWFEDERMRQAVNAAIDVEAILLGGFGNEELYEINSSYEHGIWESEEGSEFYNEKDLDKAKRLLEEAGYNGEPIVFVTTRDYEEHYNQAIVIQEQLEKVGINMEIEVYDWPTRNEKLNDPSIWDMSLTGATTKATPIEHIYLNQEYVNGPEDEKTNELIDDMSNAKTLEEAKAIWDELQGYLWEYLTAIKLGDTMDVSVTSKNVEGFGYLGGPLLWNTSNNK</sequence>
<dbReference type="Gene3D" id="3.40.190.10">
    <property type="entry name" value="Periplasmic binding protein-like II"/>
    <property type="match status" value="1"/>
</dbReference>
<dbReference type="GO" id="GO:0042597">
    <property type="term" value="C:periplasmic space"/>
    <property type="evidence" value="ECO:0007669"/>
    <property type="project" value="UniProtKB-ARBA"/>
</dbReference>
<dbReference type="AlphaFoldDB" id="A0AB39HJW9"/>
<dbReference type="EMBL" id="CP162599">
    <property type="protein sequence ID" value="XDK31428.1"/>
    <property type="molecule type" value="Genomic_DNA"/>
</dbReference>
<dbReference type="InterPro" id="IPR030678">
    <property type="entry name" value="Peptide/Ni-bd"/>
</dbReference>
<evidence type="ECO:0000313" key="4">
    <source>
        <dbReference type="EMBL" id="XDK31428.1"/>
    </source>
</evidence>
<dbReference type="GO" id="GO:0043190">
    <property type="term" value="C:ATP-binding cassette (ABC) transporter complex"/>
    <property type="evidence" value="ECO:0007669"/>
    <property type="project" value="InterPro"/>
</dbReference>
<dbReference type="Pfam" id="PF00496">
    <property type="entry name" value="SBP_bac_5"/>
    <property type="match status" value="1"/>
</dbReference>
<dbReference type="SUPFAM" id="SSF53850">
    <property type="entry name" value="Periplasmic binding protein-like II"/>
    <property type="match status" value="1"/>
</dbReference>
<feature type="domain" description="Solute-binding protein family 5" evidence="3">
    <location>
        <begin position="93"/>
        <end position="441"/>
    </location>
</feature>
<dbReference type="GO" id="GO:1904680">
    <property type="term" value="F:peptide transmembrane transporter activity"/>
    <property type="evidence" value="ECO:0007669"/>
    <property type="project" value="TreeGrafter"/>
</dbReference>
<dbReference type="PANTHER" id="PTHR30290:SF38">
    <property type="entry name" value="D,D-DIPEPTIDE-BINDING PERIPLASMIC PROTEIN DDPA-RELATED"/>
    <property type="match status" value="1"/>
</dbReference>
<gene>
    <name evidence="4" type="ORF">AB4Y30_10340</name>
</gene>
<dbReference type="PROSITE" id="PS51257">
    <property type="entry name" value="PROKAR_LIPOPROTEIN"/>
    <property type="match status" value="1"/>
</dbReference>
<reference evidence="4" key="1">
    <citation type="submission" date="2024-07" db="EMBL/GenBank/DDBJ databases">
        <title>Halotolerant mesophilic bacterium Ornithinibacillus sp. 4-3, sp. nov., isolated from soil.</title>
        <authorList>
            <person name="Sidarenka A.V."/>
            <person name="Guliayeva D.E."/>
            <person name="Leanovich S.I."/>
            <person name="Hileuskaya K.S."/>
            <person name="Akhremchuk A.E."/>
            <person name="Sikolenko M.A."/>
            <person name="Valentovich L.N."/>
        </authorList>
    </citation>
    <scope>NUCLEOTIDE SEQUENCE</scope>
    <source>
        <strain evidence="4">4-3</strain>
    </source>
</reference>
<accession>A0AB39HJW9</accession>
<feature type="region of interest" description="Disordered" evidence="2">
    <location>
        <begin position="25"/>
        <end position="69"/>
    </location>
</feature>
<keyword evidence="1" id="KW-0732">Signal</keyword>
<evidence type="ECO:0000259" key="3">
    <source>
        <dbReference type="Pfam" id="PF00496"/>
    </source>
</evidence>
<dbReference type="GO" id="GO:0015833">
    <property type="term" value="P:peptide transport"/>
    <property type="evidence" value="ECO:0007669"/>
    <property type="project" value="TreeGrafter"/>
</dbReference>
<dbReference type="InterPro" id="IPR039424">
    <property type="entry name" value="SBP_5"/>
</dbReference>
<feature type="compositionally biased region" description="Polar residues" evidence="2">
    <location>
        <begin position="47"/>
        <end position="61"/>
    </location>
</feature>
<name>A0AB39HJW9_9BACI</name>
<organism evidence="4">
    <name type="scientific">Ornithinibacillus sp. 4-3</name>
    <dbReference type="NCBI Taxonomy" id="3231488"/>
    <lineage>
        <taxon>Bacteria</taxon>
        <taxon>Bacillati</taxon>
        <taxon>Bacillota</taxon>
        <taxon>Bacilli</taxon>
        <taxon>Bacillales</taxon>
        <taxon>Bacillaceae</taxon>
        <taxon>Ornithinibacillus</taxon>
    </lineage>
</organism>
<dbReference type="Gene3D" id="3.10.105.10">
    <property type="entry name" value="Dipeptide-binding Protein, Domain 3"/>
    <property type="match status" value="1"/>
</dbReference>
<protein>
    <submittedName>
        <fullName evidence="4">ABC transporter substrate-binding protein</fullName>
    </submittedName>
</protein>
<dbReference type="Gene3D" id="3.90.76.10">
    <property type="entry name" value="Dipeptide-binding Protein, Domain 1"/>
    <property type="match status" value="1"/>
</dbReference>
<dbReference type="CDD" id="cd08502">
    <property type="entry name" value="PBP2_NikA_DppA_OppA_like_16"/>
    <property type="match status" value="1"/>
</dbReference>
<dbReference type="InterPro" id="IPR000914">
    <property type="entry name" value="SBP_5_dom"/>
</dbReference>
<proteinExistence type="predicted"/>